<dbReference type="SUPFAM" id="SSF49785">
    <property type="entry name" value="Galactose-binding domain-like"/>
    <property type="match status" value="2"/>
</dbReference>
<dbReference type="EMBL" id="FTNT01000001">
    <property type="protein sequence ID" value="SIR61934.1"/>
    <property type="molecule type" value="Genomic_DNA"/>
</dbReference>
<keyword evidence="2" id="KW-1133">Transmembrane helix</keyword>
<feature type="transmembrane region" description="Helical" evidence="2">
    <location>
        <begin position="219"/>
        <end position="241"/>
    </location>
</feature>
<feature type="transmembrane region" description="Helical" evidence="2">
    <location>
        <begin position="407"/>
        <end position="426"/>
    </location>
</feature>
<evidence type="ECO:0000313" key="6">
    <source>
        <dbReference type="Proteomes" id="UP000186218"/>
    </source>
</evidence>
<gene>
    <name evidence="5" type="ORF">SAMN05445060_0076</name>
</gene>
<feature type="compositionally biased region" description="Basic and acidic residues" evidence="1">
    <location>
        <begin position="680"/>
        <end position="703"/>
    </location>
</feature>
<accession>A0A1N7CET6</accession>
<feature type="region of interest" description="Disordered" evidence="1">
    <location>
        <begin position="1184"/>
        <end position="1206"/>
    </location>
</feature>
<feature type="transmembrane region" description="Helical" evidence="2">
    <location>
        <begin position="1282"/>
        <end position="1300"/>
    </location>
</feature>
<keyword evidence="2" id="KW-0472">Membrane</keyword>
<evidence type="ECO:0000256" key="2">
    <source>
        <dbReference type="SAM" id="Phobius"/>
    </source>
</evidence>
<feature type="transmembrane region" description="Helical" evidence="2">
    <location>
        <begin position="368"/>
        <end position="386"/>
    </location>
</feature>
<name>A0A1N7CET6_9NOCA</name>
<sequence length="1441" mass="149495">MVRPERRLSRRGCSIIIGLTLLVSFLQSPGRIAADTKLDLTADPVGFLSRAAHLWSSQAPLGQVQNQAYGYFFPHGAFFALGDVVGLPGWVTQRLWWATLLAIGVIGIVRLAEALRIGSPGSRLFAAAAFALSPRVLTTLGSISSETLPMMLAPWVLAPVVSAFDDPGTRLSLRQLAFRSSLAVALMGAVNAAATLAAVMPALIWWLTRCRGRGRNWRVFTGWWALGAVLACAWWLVPLVILSRVSPPFLDFIESSRVTTEWTSLPEVLRGTSSWTPFVSPERVAGSVLVGQPAAVVVTGLLATAGLVGLSMRRMPHRGTLVLVAAIGLLALCSGFAGELGSPVAEPVRQFLDGVGAPLRNVHKFDPMIRIPLVLGIAHLLARAPLPGSVPWRTAVSAFARPERRPVVAVAIALTVALVGSGSLVWTGHLAPQGSYDSVPDYWSQTARWLQDRSTGPGSTPATPARALVVPGSPFADQVWGLTRDEPLQGLAGSPWAVRDAIPLVPPEAIRAMDAVERDIAAGRATPGLATTLAGQGVAFVVLRADLSPATSRSARPLLAQQALVGSPGLHRVARFGPDVGPPPVRGFVGDDGLRPRMPAVQIFAVDGVAPRTAGGPVVGDLDTMPRVDGGAEAVARRDDLLAAESGASRPDPVLMSADARAAGLPPTGRGGRIVTDTPVARETDFGRVDDHSSAIRAPDDARQTQNAAPDYPVAGQPDTAAQWSLDGTPGAVSVSTSGSAADATQLGQTAPANAAAAAFDGNPGTAWVSRGLDSAVGQWMQVNFRDPRRDLSLSITPGKALGPAVTGLLITTEAGTTVAQGISPGKKTTVAAPSGPTRWVQVRAISTEDNTAGNQFAIAELTVRDALADRPLTITHRTVLPELTAGEQVSGWLLGQDLDGRAACVDGTDETRCSGALSLIAEEPGTFRRVLSVPAPTTVTPRVVLRSVPGGALDALLRQPDTMTASAPALVTDPRGNASAAVDGDPSTVWTAPDSSTVPGAGAPTVRIDLDHVRLIDGVRIRVPAGAYPAHPTRVAVDLGDGRQVRTIPAEGVIALAPARTDHITVTVLDSTDLVDVNSLGFARPAPVGLAEVTPTGPDGPVPVASPDAPVTIGCGAGIGLAVSGRTVPMTVTTTRRALRKQQPVVATPCDSNPVPLAAGSQELSVNPGAGFTVQAVSLRAASSPTIPSPGQASPPALQTPPTPVTVRSWTADRRVLDVPATGNDRLLWLPEAQNPGWHATVAGRELTPTAVNGWQQAWVVPAGVGGTVTLDYPLDTPYRWSLRIGLPLVLLVIAGAFWPSRRGRAAPVSTADRSTVGRGAALVAVPVGAWVLCGWGGLAASLISGGVVLACVRWGRPAWVSGLVAASSSAAAVALATAPWGTAGYAGFAWWSQLPALVAVCLVGWRAADVSGVMDVRASVRRWASRLLSHRRAGSSTSP</sequence>
<evidence type="ECO:0000259" key="3">
    <source>
        <dbReference type="Pfam" id="PF11847"/>
    </source>
</evidence>
<keyword evidence="2" id="KW-0812">Transmembrane</keyword>
<feature type="transmembrane region" description="Helical" evidence="2">
    <location>
        <begin position="182"/>
        <end position="207"/>
    </location>
</feature>
<dbReference type="Pfam" id="PF11847">
    <property type="entry name" value="GT-C_AftD"/>
    <property type="match status" value="1"/>
</dbReference>
<evidence type="ECO:0000259" key="4">
    <source>
        <dbReference type="Pfam" id="PF24607"/>
    </source>
</evidence>
<dbReference type="InterPro" id="IPR008979">
    <property type="entry name" value="Galactose-bd-like_sf"/>
</dbReference>
<feature type="transmembrane region" description="Helical" evidence="2">
    <location>
        <begin position="284"/>
        <end position="308"/>
    </location>
</feature>
<feature type="domain" description="Arabinofuranosyltransferase D third carbohydrate binding module" evidence="4">
    <location>
        <begin position="961"/>
        <end position="1106"/>
    </location>
</feature>
<feature type="transmembrane region" description="Helical" evidence="2">
    <location>
        <begin position="320"/>
        <end position="338"/>
    </location>
</feature>
<dbReference type="InterPro" id="IPR021798">
    <property type="entry name" value="AftD_N"/>
</dbReference>
<reference evidence="5 6" key="1">
    <citation type="submission" date="2017-01" db="EMBL/GenBank/DDBJ databases">
        <authorList>
            <person name="Mah S.A."/>
            <person name="Swanson W.J."/>
            <person name="Moy G.W."/>
            <person name="Vacquier V.D."/>
        </authorList>
    </citation>
    <scope>NUCLEOTIDE SEQUENCE [LARGE SCALE GENOMIC DNA]</scope>
    <source>
        <strain evidence="5 6">CPCC 203464</strain>
    </source>
</reference>
<keyword evidence="5" id="KW-0808">Transferase</keyword>
<feature type="transmembrane region" description="Helical" evidence="2">
    <location>
        <begin position="1390"/>
        <end position="1410"/>
    </location>
</feature>
<feature type="domain" description="Alpha-(1-&gt;3)-arabinofuranosyltransferase N-terminal GT-C" evidence="3">
    <location>
        <begin position="21"/>
        <end position="709"/>
    </location>
</feature>
<protein>
    <submittedName>
        <fullName evidence="5">Arabinofuranan 3-O-arabinosyltransferase</fullName>
    </submittedName>
</protein>
<proteinExistence type="predicted"/>
<dbReference type="Proteomes" id="UP000186218">
    <property type="component" value="Unassembled WGS sequence"/>
</dbReference>
<feature type="region of interest" description="Disordered" evidence="1">
    <location>
        <begin position="661"/>
        <end position="719"/>
    </location>
</feature>
<evidence type="ECO:0000256" key="1">
    <source>
        <dbReference type="SAM" id="MobiDB-lite"/>
    </source>
</evidence>
<feature type="compositionally biased region" description="Polar residues" evidence="1">
    <location>
        <begin position="1184"/>
        <end position="1193"/>
    </location>
</feature>
<feature type="transmembrane region" description="Helical" evidence="2">
    <location>
        <begin position="1360"/>
        <end position="1378"/>
    </location>
</feature>
<feature type="transmembrane region" description="Helical" evidence="2">
    <location>
        <begin position="1321"/>
        <end position="1340"/>
    </location>
</feature>
<keyword evidence="6" id="KW-1185">Reference proteome</keyword>
<dbReference type="InterPro" id="IPR056997">
    <property type="entry name" value="CBM_AftD"/>
</dbReference>
<dbReference type="GO" id="GO:0016740">
    <property type="term" value="F:transferase activity"/>
    <property type="evidence" value="ECO:0007669"/>
    <property type="project" value="UniProtKB-KW"/>
</dbReference>
<dbReference type="Pfam" id="PF24607">
    <property type="entry name" value="CBM_AftD"/>
    <property type="match status" value="1"/>
</dbReference>
<dbReference type="Gene3D" id="2.60.120.260">
    <property type="entry name" value="Galactose-binding domain-like"/>
    <property type="match status" value="2"/>
</dbReference>
<evidence type="ECO:0000313" key="5">
    <source>
        <dbReference type="EMBL" id="SIR61934.1"/>
    </source>
</evidence>
<feature type="transmembrane region" description="Helical" evidence="2">
    <location>
        <begin position="95"/>
        <end position="112"/>
    </location>
</feature>
<organism evidence="5 6">
    <name type="scientific">Williamsia sterculiae</name>
    <dbReference type="NCBI Taxonomy" id="1344003"/>
    <lineage>
        <taxon>Bacteria</taxon>
        <taxon>Bacillati</taxon>
        <taxon>Actinomycetota</taxon>
        <taxon>Actinomycetes</taxon>
        <taxon>Mycobacteriales</taxon>
        <taxon>Nocardiaceae</taxon>
        <taxon>Williamsia</taxon>
    </lineage>
</organism>
<dbReference type="STRING" id="1344003.SAMN05445060_0076"/>